<dbReference type="AlphaFoldDB" id="R0I4E1"/>
<proteinExistence type="predicted"/>
<protein>
    <submittedName>
        <fullName evidence="2">Uncharacterized protein</fullName>
    </submittedName>
</protein>
<keyword evidence="1" id="KW-1133">Transmembrane helix</keyword>
<evidence type="ECO:0000313" key="2">
    <source>
        <dbReference type="EMBL" id="EOA37134.1"/>
    </source>
</evidence>
<evidence type="ECO:0000313" key="3">
    <source>
        <dbReference type="Proteomes" id="UP000029121"/>
    </source>
</evidence>
<feature type="transmembrane region" description="Helical" evidence="1">
    <location>
        <begin position="130"/>
        <end position="149"/>
    </location>
</feature>
<sequence length="180" mass="20714">MILFVSIIKRFWVKKSSQFDRKTKTNKTTSLTRSSGFIADLSLLSPSPPVIFIIVLTFLFDFTKNTIFVERTNEKMKEEEEEQCKRNREAFKRFFEHIPRTALIGVLSYLLHDRLSVYETDPSKPFSTALAYASAAYIFFQVAHAFARATHPPPCFFFDFLSLLCGLAVVCIAFAAFFHI</sequence>
<gene>
    <name evidence="2" type="ORF">CARUB_v10010417mg</name>
</gene>
<name>R0I4E1_9BRAS</name>
<feature type="transmembrane region" description="Helical" evidence="1">
    <location>
        <begin position="156"/>
        <end position="178"/>
    </location>
</feature>
<keyword evidence="3" id="KW-1185">Reference proteome</keyword>
<keyword evidence="1" id="KW-0812">Transmembrane</keyword>
<evidence type="ECO:0000256" key="1">
    <source>
        <dbReference type="SAM" id="Phobius"/>
    </source>
</evidence>
<reference evidence="3" key="1">
    <citation type="journal article" date="2013" name="Nat. Genet.">
        <title>The Capsella rubella genome and the genomic consequences of rapid mating system evolution.</title>
        <authorList>
            <person name="Slotte T."/>
            <person name="Hazzouri K.M."/>
            <person name="Agren J.A."/>
            <person name="Koenig D."/>
            <person name="Maumus F."/>
            <person name="Guo Y.L."/>
            <person name="Steige K."/>
            <person name="Platts A.E."/>
            <person name="Escobar J.S."/>
            <person name="Newman L.K."/>
            <person name="Wang W."/>
            <person name="Mandakova T."/>
            <person name="Vello E."/>
            <person name="Smith L.M."/>
            <person name="Henz S.R."/>
            <person name="Steffen J."/>
            <person name="Takuno S."/>
            <person name="Brandvain Y."/>
            <person name="Coop G."/>
            <person name="Andolfatto P."/>
            <person name="Hu T.T."/>
            <person name="Blanchette M."/>
            <person name="Clark R.M."/>
            <person name="Quesneville H."/>
            <person name="Nordborg M."/>
            <person name="Gaut B.S."/>
            <person name="Lysak M.A."/>
            <person name="Jenkins J."/>
            <person name="Grimwood J."/>
            <person name="Chapman J."/>
            <person name="Prochnik S."/>
            <person name="Shu S."/>
            <person name="Rokhsar D."/>
            <person name="Schmutz J."/>
            <person name="Weigel D."/>
            <person name="Wright S.I."/>
        </authorList>
    </citation>
    <scope>NUCLEOTIDE SEQUENCE [LARGE SCALE GENOMIC DNA]</scope>
    <source>
        <strain evidence="3">cv. Monte Gargano</strain>
    </source>
</reference>
<keyword evidence="1" id="KW-0472">Membrane</keyword>
<dbReference type="EMBL" id="KB870805">
    <property type="protein sequence ID" value="EOA37134.1"/>
    <property type="molecule type" value="Genomic_DNA"/>
</dbReference>
<accession>R0I4E1</accession>
<dbReference type="Proteomes" id="UP000029121">
    <property type="component" value="Unassembled WGS sequence"/>
</dbReference>
<organism evidence="2 3">
    <name type="scientific">Capsella rubella</name>
    <dbReference type="NCBI Taxonomy" id="81985"/>
    <lineage>
        <taxon>Eukaryota</taxon>
        <taxon>Viridiplantae</taxon>
        <taxon>Streptophyta</taxon>
        <taxon>Embryophyta</taxon>
        <taxon>Tracheophyta</taxon>
        <taxon>Spermatophyta</taxon>
        <taxon>Magnoliopsida</taxon>
        <taxon>eudicotyledons</taxon>
        <taxon>Gunneridae</taxon>
        <taxon>Pentapetalae</taxon>
        <taxon>rosids</taxon>
        <taxon>malvids</taxon>
        <taxon>Brassicales</taxon>
        <taxon>Brassicaceae</taxon>
        <taxon>Camelineae</taxon>
        <taxon>Capsella</taxon>
    </lineage>
</organism>